<sequence>MNEKTCKNCIENEDGLCDRKGILVDEDDSCEKHREDWRQKLLSKFDKRERGIGGQKNESQKNY</sequence>
<accession>A0A8S5QGA0</accession>
<name>A0A8S5QGA0_9CAUD</name>
<proteinExistence type="predicted"/>
<protein>
    <submittedName>
        <fullName evidence="1">Uncharacterized protein</fullName>
    </submittedName>
</protein>
<organism evidence="1">
    <name type="scientific">Siphoviridae sp. ctoOf8</name>
    <dbReference type="NCBI Taxonomy" id="2825668"/>
    <lineage>
        <taxon>Viruses</taxon>
        <taxon>Duplodnaviria</taxon>
        <taxon>Heunggongvirae</taxon>
        <taxon>Uroviricota</taxon>
        <taxon>Caudoviricetes</taxon>
    </lineage>
</organism>
<dbReference type="EMBL" id="BK015646">
    <property type="protein sequence ID" value="DAE17825.1"/>
    <property type="molecule type" value="Genomic_DNA"/>
</dbReference>
<reference evidence="1" key="1">
    <citation type="journal article" date="2021" name="Proc. Natl. Acad. Sci. U.S.A.">
        <title>A Catalog of Tens of Thousands of Viruses from Human Metagenomes Reveals Hidden Associations with Chronic Diseases.</title>
        <authorList>
            <person name="Tisza M.J."/>
            <person name="Buck C.B."/>
        </authorList>
    </citation>
    <scope>NUCLEOTIDE SEQUENCE</scope>
    <source>
        <strain evidence="1">CtoOf8</strain>
    </source>
</reference>
<evidence type="ECO:0000313" key="1">
    <source>
        <dbReference type="EMBL" id="DAE17825.1"/>
    </source>
</evidence>